<feature type="region of interest" description="Disordered" evidence="1">
    <location>
        <begin position="422"/>
        <end position="442"/>
    </location>
</feature>
<dbReference type="eggNOG" id="COG0318">
    <property type="taxonomic scope" value="Bacteria"/>
</dbReference>
<dbReference type="Gene3D" id="3.40.50.12780">
    <property type="entry name" value="N-terminal domain of ligase-like"/>
    <property type="match status" value="1"/>
</dbReference>
<protein>
    <submittedName>
        <fullName evidence="4">Acyl-CoA synthetase</fullName>
    </submittedName>
</protein>
<organism evidence="4 5">
    <name type="scientific">Corynebacterium resistens (strain DSM 45100 / JCM 12819 / GTC 2026 / SICGH 158)</name>
    <dbReference type="NCBI Taxonomy" id="662755"/>
    <lineage>
        <taxon>Bacteria</taxon>
        <taxon>Bacillati</taxon>
        <taxon>Actinomycetota</taxon>
        <taxon>Actinomycetes</taxon>
        <taxon>Mycobacteriales</taxon>
        <taxon>Corynebacteriaceae</taxon>
        <taxon>Corynebacterium</taxon>
    </lineage>
</organism>
<dbReference type="KEGG" id="crd:CRES_1428"/>
<dbReference type="EMBL" id="CP002857">
    <property type="protein sequence ID" value="AEI09783.1"/>
    <property type="molecule type" value="Genomic_DNA"/>
</dbReference>
<dbReference type="HOGENOM" id="CLU_000022_59_5_11"/>
<dbReference type="Pfam" id="PF13193">
    <property type="entry name" value="AMP-binding_C"/>
    <property type="match status" value="1"/>
</dbReference>
<name>F8DZ97_CORRG</name>
<dbReference type="InterPro" id="IPR050237">
    <property type="entry name" value="ATP-dep_AMP-bd_enzyme"/>
</dbReference>
<dbReference type="STRING" id="662755.CRES_1428"/>
<evidence type="ECO:0000259" key="3">
    <source>
        <dbReference type="Pfam" id="PF13193"/>
    </source>
</evidence>
<accession>F8DZ97</accession>
<reference evidence="4 5" key="1">
    <citation type="journal article" date="2012" name="BMC Genomics">
        <title>Complete genome sequence, lifestyle, and multi-drug resistance of the human pathogen Corynebacterium resistens DSM 45100 isolated from blood samples of a leukemia patient.</title>
        <authorList>
            <person name="Schroder J."/>
            <person name="Maus I."/>
            <person name="Meyer K."/>
            <person name="Wordemann S."/>
            <person name="Blom J."/>
            <person name="Jaenicke S."/>
            <person name="Schneider J."/>
            <person name="Trost E."/>
            <person name="Tauch A."/>
        </authorList>
    </citation>
    <scope>NUCLEOTIDE SEQUENCE [LARGE SCALE GENOMIC DNA]</scope>
    <source>
        <strain evidence="5">DSM 45100 / JCM 12819 / CCUG 50093 / GTC 2026 / SICGH 158</strain>
    </source>
</reference>
<gene>
    <name evidence="4" type="primary">fadD4</name>
    <name evidence="4" type="ordered locus">CRES_1428</name>
</gene>
<feature type="domain" description="AMP-dependent synthetase/ligase" evidence="2">
    <location>
        <begin position="40"/>
        <end position="418"/>
    </location>
</feature>
<dbReference type="Proteomes" id="UP000000492">
    <property type="component" value="Chromosome"/>
</dbReference>
<dbReference type="AlphaFoldDB" id="F8DZ97"/>
<dbReference type="InterPro" id="IPR025110">
    <property type="entry name" value="AMP-bd_C"/>
</dbReference>
<dbReference type="InterPro" id="IPR045851">
    <property type="entry name" value="AMP-bd_C_sf"/>
</dbReference>
<dbReference type="PROSITE" id="PS00455">
    <property type="entry name" value="AMP_BINDING"/>
    <property type="match status" value="1"/>
</dbReference>
<sequence>MKSVSMESTMQEIPLLVSRIVEYGRSVHYNASISTYFNAEPEVTTFGEVGNRCAALAHALRDIFDVQPGDRVATLMSNCAEHLETMLATMSMGAIFHPLNRYLMGEQIGHIIAHAQDKIIVCDPTYAELLIPLLDDCPTVEGVVVLDAAGIDSDAARPIADVVTLVKEHVGRDLPVIGYEAALDGRPSQYDWPVFAETTAAAVCYSTGTEGKPKAVVYSHRSLWLHSMSLQSTDSFSIRNGTAFLACVPIYHVLSWGVPLTAFMVGAPMVFVGRTATPAHLAHVIADAMPRQAHGAPTVWTALMVHYQSHPPAKMSLQEIYAGGSQVSPAIIANWEERFGVDVIHAWGMTETGPVGSVAHPPAGVAGEARQRYRDSQGRFPVGIEYRIVDDNGKVLPNHDRNAGELQVRGNTVTGRYYEPMENPAKADGSTNAGPAAVNDDRFTTDGWLRTGDIGTVNKDGYLTIHDRKNDLIRSGGEWIYSAALENYLMEAREIIEAAVIGIPDERWGQRPLAVVNLTPDTPRTRETAESLAKFIGRQVPQWMVPENWTFVDSIFKTSVDKFDKKDIRTAYQRGSFEVITLPKA</sequence>
<dbReference type="Pfam" id="PF00501">
    <property type="entry name" value="AMP-binding"/>
    <property type="match status" value="1"/>
</dbReference>
<evidence type="ECO:0000313" key="4">
    <source>
        <dbReference type="EMBL" id="AEI09783.1"/>
    </source>
</evidence>
<evidence type="ECO:0000256" key="1">
    <source>
        <dbReference type="SAM" id="MobiDB-lite"/>
    </source>
</evidence>
<evidence type="ECO:0000313" key="5">
    <source>
        <dbReference type="Proteomes" id="UP000000492"/>
    </source>
</evidence>
<proteinExistence type="predicted"/>
<dbReference type="NCBIfam" id="NF004143">
    <property type="entry name" value="PRK05620.1"/>
    <property type="match status" value="1"/>
</dbReference>
<keyword evidence="5" id="KW-1185">Reference proteome</keyword>
<dbReference type="InterPro" id="IPR042099">
    <property type="entry name" value="ANL_N_sf"/>
</dbReference>
<dbReference type="InterPro" id="IPR020845">
    <property type="entry name" value="AMP-binding_CS"/>
</dbReference>
<dbReference type="GO" id="GO:0016877">
    <property type="term" value="F:ligase activity, forming carbon-sulfur bonds"/>
    <property type="evidence" value="ECO:0007669"/>
    <property type="project" value="UniProtKB-ARBA"/>
</dbReference>
<dbReference type="PANTHER" id="PTHR43767:SF11">
    <property type="entry name" value="MEDIUM-CHAIN-FATTY-ACID--COA LIGASE"/>
    <property type="match status" value="1"/>
</dbReference>
<dbReference type="PANTHER" id="PTHR43767">
    <property type="entry name" value="LONG-CHAIN-FATTY-ACID--COA LIGASE"/>
    <property type="match status" value="1"/>
</dbReference>
<feature type="domain" description="AMP-binding enzyme C-terminal" evidence="3">
    <location>
        <begin position="485"/>
        <end position="562"/>
    </location>
</feature>
<dbReference type="InterPro" id="IPR000873">
    <property type="entry name" value="AMP-dep_synth/lig_dom"/>
</dbReference>
<dbReference type="RefSeq" id="WP_013888793.1">
    <property type="nucleotide sequence ID" value="NC_015673.1"/>
</dbReference>
<dbReference type="SUPFAM" id="SSF56801">
    <property type="entry name" value="Acetyl-CoA synthetase-like"/>
    <property type="match status" value="1"/>
</dbReference>
<evidence type="ECO:0000259" key="2">
    <source>
        <dbReference type="Pfam" id="PF00501"/>
    </source>
</evidence>
<dbReference type="NCBIfam" id="NF004837">
    <property type="entry name" value="PRK06187.1"/>
    <property type="match status" value="1"/>
</dbReference>
<dbReference type="Gene3D" id="3.30.300.30">
    <property type="match status" value="1"/>
</dbReference>